<keyword evidence="3" id="KW-1185">Reference proteome</keyword>
<name>A0AAQ1PC97_9PSED</name>
<feature type="compositionally biased region" description="Basic and acidic residues" evidence="1">
    <location>
        <begin position="1"/>
        <end position="20"/>
    </location>
</feature>
<protein>
    <submittedName>
        <fullName evidence="2">Uncharacterized protein</fullName>
    </submittedName>
</protein>
<evidence type="ECO:0000313" key="3">
    <source>
        <dbReference type="Proteomes" id="UP000294335"/>
    </source>
</evidence>
<comment type="caution">
    <text evidence="2">The sequence shown here is derived from an EMBL/GenBank/DDBJ whole genome shotgun (WGS) entry which is preliminary data.</text>
</comment>
<dbReference type="Proteomes" id="UP000294335">
    <property type="component" value="Unassembled WGS sequence"/>
</dbReference>
<dbReference type="EMBL" id="OPYN01000179">
    <property type="protein sequence ID" value="SPO62598.1"/>
    <property type="molecule type" value="Genomic_DNA"/>
</dbReference>
<sequence>MAAEFADPRQDGMQHERRGGVDAQAPGRGLAVHRQALFHLVHLLQDQPSAFEEEATLLGQVHAPSGAVDQRGTQLALKARQGTADSGRGLAHLLGSSGNRAAVDDGDEYLEFFGSGFHICACGWSLLGLDSRLSRPSPAMPVRASSRVNPLPQVLRGSQRLWDTCGSGFTREEASTGKTLLRLAEHLVQMRLIGRQSSRHIRPLHHIHRQESRQPGHAEELVGLVEREVHRVHPLALEEVARVVECLLRCIPGKRKHVLLAMHQATAAVLLRMVRTGTAVVGIQAAVACGEHFIDVLLHGPWRTHPPAGHLVDDHIGPEELLHLFLGVVTTVDEGLAHIETGPVQVSDSRFVQSRVEATVGVSELFTTVEQKDLLHAGLAENSGRQVRGSRARDTVMHGQNTIDLKSRINNPLLP</sequence>
<feature type="region of interest" description="Disordered" evidence="1">
    <location>
        <begin position="1"/>
        <end position="24"/>
    </location>
</feature>
<accession>A0AAQ1PC97</accession>
<proteinExistence type="predicted"/>
<evidence type="ECO:0000256" key="1">
    <source>
        <dbReference type="SAM" id="MobiDB-lite"/>
    </source>
</evidence>
<gene>
    <name evidence="2" type="ORF">JV551A3_V1_1790033</name>
</gene>
<reference evidence="2 3" key="1">
    <citation type="submission" date="2018-02" db="EMBL/GenBank/DDBJ databases">
        <authorList>
            <person name="Dubost A."/>
        </authorList>
    </citation>
    <scope>NUCLEOTIDE SEQUENCE [LARGE SCALE GENOMIC DNA]</scope>
    <source>
        <strain evidence="3">JV551A3</strain>
    </source>
</reference>
<organism evidence="2 3">
    <name type="scientific">Pseudomonas inefficax</name>
    <dbReference type="NCBI Taxonomy" id="2078786"/>
    <lineage>
        <taxon>Bacteria</taxon>
        <taxon>Pseudomonadati</taxon>
        <taxon>Pseudomonadota</taxon>
        <taxon>Gammaproteobacteria</taxon>
        <taxon>Pseudomonadales</taxon>
        <taxon>Pseudomonadaceae</taxon>
        <taxon>Pseudomonas</taxon>
    </lineage>
</organism>
<evidence type="ECO:0000313" key="2">
    <source>
        <dbReference type="EMBL" id="SPO62598.1"/>
    </source>
</evidence>
<dbReference type="AlphaFoldDB" id="A0AAQ1PC97"/>